<feature type="transmembrane region" description="Helical" evidence="1">
    <location>
        <begin position="264"/>
        <end position="280"/>
    </location>
</feature>
<dbReference type="GO" id="GO:0005886">
    <property type="term" value="C:plasma membrane"/>
    <property type="evidence" value="ECO:0007669"/>
    <property type="project" value="TreeGrafter"/>
</dbReference>
<feature type="transmembrane region" description="Helical" evidence="1">
    <location>
        <begin position="183"/>
        <end position="202"/>
    </location>
</feature>
<proteinExistence type="predicted"/>
<comment type="caution">
    <text evidence="2">The sequence shown here is derived from an EMBL/GenBank/DDBJ whole genome shotgun (WGS) entry which is preliminary data.</text>
</comment>
<keyword evidence="1" id="KW-1133">Transmembrane helix</keyword>
<dbReference type="Proteomes" id="UP000442109">
    <property type="component" value="Unassembled WGS sequence"/>
</dbReference>
<sequence>MNSIINFSVKLTQKYLPDTYILAIILTVIVFLSGMIFAGQSPIEMSNHWGEGFSSLFNFGMQMALVLITGFTLAQTPIVKKLLGKITTIPKTPRQSIILVALVSFVSCYINWAFGLVVGALLAREMGRRVKGVHFPLIVAAAYSGEIIRGPSSSIPLVIATPGHFMEEQIGIISVSQTLFSSWNIAISALILLALVTLFAFIKVKKEDVIEFVDDIEHEDVKETQGVATSFAERLENSRVINWILAIIPILFIGDLIISGSFSLNLDTVIIIFLALALILQKNPMAFLDTVKDAVVAARGIIIQFPLYAGVAGMMASSGLVDIVATAFINAATPETFPLMTFLSAGLVNFFIPSGGGQWAVQGPVMMQAAYAMGADIPQSIMAFAWGDAWTNQIQPFWALPLLGVAGLSARDIMGYCLIWFALSGVIVSGVFIGLTIFA</sequence>
<feature type="transmembrane region" description="Helical" evidence="1">
    <location>
        <begin position="20"/>
        <end position="39"/>
    </location>
</feature>
<protein>
    <submittedName>
        <fullName evidence="2">Short-chain fatty acid transporter</fullName>
    </submittedName>
</protein>
<dbReference type="AlphaFoldDB" id="A0A844M1M9"/>
<dbReference type="EMBL" id="WFKQ01000007">
    <property type="protein sequence ID" value="MUG32859.1"/>
    <property type="molecule type" value="Genomic_DNA"/>
</dbReference>
<keyword evidence="1" id="KW-0472">Membrane</keyword>
<dbReference type="PANTHER" id="PTHR41983:SF2">
    <property type="entry name" value="SHORT-CHAIN FATTY ACID TRANSPORTER-RELATED"/>
    <property type="match status" value="1"/>
</dbReference>
<evidence type="ECO:0000313" key="3">
    <source>
        <dbReference type="Proteomes" id="UP000442109"/>
    </source>
</evidence>
<feature type="transmembrane region" description="Helical" evidence="1">
    <location>
        <begin position="240"/>
        <end position="258"/>
    </location>
</feature>
<dbReference type="PANTHER" id="PTHR41983">
    <property type="entry name" value="SHORT-CHAIN FATTY ACID TRANSPORTER-RELATED"/>
    <property type="match status" value="1"/>
</dbReference>
<keyword evidence="3" id="KW-1185">Reference proteome</keyword>
<organism evidence="2 3">
    <name type="scientific">Psychrobacter sanguinis</name>
    <dbReference type="NCBI Taxonomy" id="861445"/>
    <lineage>
        <taxon>Bacteria</taxon>
        <taxon>Pseudomonadati</taxon>
        <taxon>Pseudomonadota</taxon>
        <taxon>Gammaproteobacteria</taxon>
        <taxon>Moraxellales</taxon>
        <taxon>Moraxellaceae</taxon>
        <taxon>Psychrobacter</taxon>
    </lineage>
</organism>
<keyword evidence="1" id="KW-0812">Transmembrane</keyword>
<feature type="transmembrane region" description="Helical" evidence="1">
    <location>
        <begin position="413"/>
        <end position="438"/>
    </location>
</feature>
<gene>
    <name evidence="2" type="ORF">GB996_08620</name>
</gene>
<evidence type="ECO:0000256" key="1">
    <source>
        <dbReference type="SAM" id="Phobius"/>
    </source>
</evidence>
<dbReference type="Pfam" id="PF02667">
    <property type="entry name" value="SCFA_trans"/>
    <property type="match status" value="1"/>
</dbReference>
<dbReference type="RefSeq" id="WP_155587415.1">
    <property type="nucleotide sequence ID" value="NZ_WFKQ01000007.1"/>
</dbReference>
<feature type="transmembrane region" description="Helical" evidence="1">
    <location>
        <begin position="301"/>
        <end position="329"/>
    </location>
</feature>
<feature type="transmembrane region" description="Helical" evidence="1">
    <location>
        <begin position="97"/>
        <end position="123"/>
    </location>
</feature>
<dbReference type="OrthoDB" id="9342495at2"/>
<reference evidence="2 3" key="1">
    <citation type="journal article" date="2019" name="PLoS ONE">
        <title>Pup mortality in New Zealand sea lions (Phocarctos hookeri) at Enderby Island, Auckland Islands, 2013-18.</title>
        <authorList>
            <person name="Michael S.A."/>
            <person name="Hayman D.T.S."/>
            <person name="Gray R."/>
            <person name="Zhang J."/>
            <person name="Rogers L."/>
            <person name="Roe W.D."/>
        </authorList>
    </citation>
    <scope>NUCLEOTIDE SEQUENCE [LARGE SCALE GENOMIC DNA]</scope>
    <source>
        <strain evidence="2 3">SM868</strain>
    </source>
</reference>
<evidence type="ECO:0000313" key="2">
    <source>
        <dbReference type="EMBL" id="MUG32859.1"/>
    </source>
</evidence>
<name>A0A844M1M9_9GAMM</name>
<dbReference type="InterPro" id="IPR006160">
    <property type="entry name" value="SCFA_transpt_AtoE"/>
</dbReference>
<accession>A0A844M1M9</accession>
<feature type="transmembrane region" description="Helical" evidence="1">
    <location>
        <begin position="59"/>
        <end position="76"/>
    </location>
</feature>